<reference evidence="3 4" key="1">
    <citation type="journal article" date="2013" name="Curr. Biol.">
        <title>The Genome of the Foraminiferan Reticulomyxa filosa.</title>
        <authorList>
            <person name="Glockner G."/>
            <person name="Hulsmann N."/>
            <person name="Schleicher M."/>
            <person name="Noegel A.A."/>
            <person name="Eichinger L."/>
            <person name="Gallinger C."/>
            <person name="Pawlowski J."/>
            <person name="Sierra R."/>
            <person name="Euteneuer U."/>
            <person name="Pillet L."/>
            <person name="Moustafa A."/>
            <person name="Platzer M."/>
            <person name="Groth M."/>
            <person name="Szafranski K."/>
            <person name="Schliwa M."/>
        </authorList>
    </citation>
    <scope>NUCLEOTIDE SEQUENCE [LARGE SCALE GENOMIC DNA]</scope>
</reference>
<evidence type="ECO:0000256" key="1">
    <source>
        <dbReference type="SAM" id="MobiDB-lite"/>
    </source>
</evidence>
<evidence type="ECO:0000313" key="4">
    <source>
        <dbReference type="Proteomes" id="UP000023152"/>
    </source>
</evidence>
<keyword evidence="2" id="KW-1133">Transmembrane helix</keyword>
<comment type="caution">
    <text evidence="3">The sequence shown here is derived from an EMBL/GenBank/DDBJ whole genome shotgun (WGS) entry which is preliminary data.</text>
</comment>
<sequence length="227" mass="26612">MDTSEEWDENDEEQKKLRELKEAKRQEKKRKREEREAKKKEKRLEKKKKRLKCYIFFFFLLLFFFLFFFFFFFSLSLSPNVYGSVGTLCECSFANGHQWLEIRKTEIKLPEENNAASGANSSDNDGKATEMVTLKAEDKTKEKLSKTGSSWFASSTEALIMDSTLQPFNMFSREHWKRGKETVSLFKNGIALAILHICVNALTYGNIYIYVQYIFVVIVIYSKCVIL</sequence>
<evidence type="ECO:0000256" key="2">
    <source>
        <dbReference type="SAM" id="Phobius"/>
    </source>
</evidence>
<keyword evidence="2" id="KW-0472">Membrane</keyword>
<dbReference type="Proteomes" id="UP000023152">
    <property type="component" value="Unassembled WGS sequence"/>
</dbReference>
<keyword evidence="2" id="KW-0812">Transmembrane</keyword>
<organism evidence="3 4">
    <name type="scientific">Reticulomyxa filosa</name>
    <dbReference type="NCBI Taxonomy" id="46433"/>
    <lineage>
        <taxon>Eukaryota</taxon>
        <taxon>Sar</taxon>
        <taxon>Rhizaria</taxon>
        <taxon>Retaria</taxon>
        <taxon>Foraminifera</taxon>
        <taxon>Monothalamids</taxon>
        <taxon>Reticulomyxidae</taxon>
        <taxon>Reticulomyxa</taxon>
    </lineage>
</organism>
<feature type="transmembrane region" description="Helical" evidence="2">
    <location>
        <begin position="185"/>
        <end position="202"/>
    </location>
</feature>
<proteinExistence type="predicted"/>
<dbReference type="EMBL" id="ASPP01007706">
    <property type="protein sequence ID" value="ETO26682.1"/>
    <property type="molecule type" value="Genomic_DNA"/>
</dbReference>
<keyword evidence="4" id="KW-1185">Reference proteome</keyword>
<feature type="transmembrane region" description="Helical" evidence="2">
    <location>
        <begin position="53"/>
        <end position="75"/>
    </location>
</feature>
<protein>
    <submittedName>
        <fullName evidence="3">Uncharacterized protein</fullName>
    </submittedName>
</protein>
<name>X6NMQ3_RETFI</name>
<dbReference type="AlphaFoldDB" id="X6NMQ3"/>
<gene>
    <name evidence="3" type="ORF">RFI_10457</name>
</gene>
<evidence type="ECO:0000313" key="3">
    <source>
        <dbReference type="EMBL" id="ETO26682.1"/>
    </source>
</evidence>
<accession>X6NMQ3</accession>
<feature type="region of interest" description="Disordered" evidence="1">
    <location>
        <begin position="19"/>
        <end position="41"/>
    </location>
</feature>